<dbReference type="RefSeq" id="WP_142091015.1">
    <property type="nucleotide sequence ID" value="NZ_CP035485.1"/>
</dbReference>
<proteinExistence type="predicted"/>
<dbReference type="AlphaFoldDB" id="A0A514LML3"/>
<organism evidence="1 2">
    <name type="scientific">Salicibibacter halophilus</name>
    <dbReference type="NCBI Taxonomy" id="2502791"/>
    <lineage>
        <taxon>Bacteria</taxon>
        <taxon>Bacillati</taxon>
        <taxon>Bacillota</taxon>
        <taxon>Bacilli</taxon>
        <taxon>Bacillales</taxon>
        <taxon>Bacillaceae</taxon>
        <taxon>Salicibibacter</taxon>
    </lineage>
</organism>
<name>A0A514LML3_9BACI</name>
<dbReference type="Proteomes" id="UP000319756">
    <property type="component" value="Chromosome"/>
</dbReference>
<accession>A0A514LML3</accession>
<protein>
    <submittedName>
        <fullName evidence="1">Uncharacterized protein</fullName>
    </submittedName>
</protein>
<keyword evidence="2" id="KW-1185">Reference proteome</keyword>
<gene>
    <name evidence="1" type="ORF">EPH95_16030</name>
</gene>
<reference evidence="2" key="1">
    <citation type="submission" date="2019-01" db="EMBL/GenBank/DDBJ databases">
        <title>Genomic analysis of Salicibibacter sp. NKC3-5.</title>
        <authorList>
            <person name="Oh Y.J."/>
        </authorList>
    </citation>
    <scope>NUCLEOTIDE SEQUENCE [LARGE SCALE GENOMIC DNA]</scope>
    <source>
        <strain evidence="2">NKC3-5</strain>
    </source>
</reference>
<evidence type="ECO:0000313" key="1">
    <source>
        <dbReference type="EMBL" id="QDI92511.1"/>
    </source>
</evidence>
<dbReference type="EMBL" id="CP035485">
    <property type="protein sequence ID" value="QDI92511.1"/>
    <property type="molecule type" value="Genomic_DNA"/>
</dbReference>
<dbReference type="KEGG" id="sale:EPH95_16030"/>
<evidence type="ECO:0000313" key="2">
    <source>
        <dbReference type="Proteomes" id="UP000319756"/>
    </source>
</evidence>
<sequence>MLELTFDECFHLLVAVVEDIIKKVDELLESHSPIEFAHFITDVIKHTAKRPLAGVFLIMGGLGTVDNKK</sequence>